<proteinExistence type="predicted"/>
<dbReference type="AlphaFoldDB" id="A0A8D0FRS3"/>
<dbReference type="Ensembl" id="ENSSOCT00000018541.1">
    <property type="protein sequence ID" value="ENSSOCP00000018075.1"/>
    <property type="gene ID" value="ENSSOCG00000013596.1"/>
</dbReference>
<evidence type="ECO:0000313" key="2">
    <source>
        <dbReference type="Proteomes" id="UP000694551"/>
    </source>
</evidence>
<keyword evidence="2" id="KW-1185">Reference proteome</keyword>
<dbReference type="Proteomes" id="UP000694551">
    <property type="component" value="Unplaced"/>
</dbReference>
<accession>A0A8D0FRS3</accession>
<protein>
    <submittedName>
        <fullName evidence="1">Uncharacterized protein</fullName>
    </submittedName>
</protein>
<sequence>MSELEQLRQEAEQLRNQIRVRIDSKVLEKLVSGLKVTSVLPLLISTQCKRKPSGVDVISTSPISLLPVEFIFLKTWIPPYVLICC</sequence>
<name>A0A8D0FRS3_STROC</name>
<organism evidence="1 2">
    <name type="scientific">Strix occidentalis caurina</name>
    <name type="common">northern spotted owl</name>
    <dbReference type="NCBI Taxonomy" id="311401"/>
    <lineage>
        <taxon>Eukaryota</taxon>
        <taxon>Metazoa</taxon>
        <taxon>Chordata</taxon>
        <taxon>Craniata</taxon>
        <taxon>Vertebrata</taxon>
        <taxon>Euteleostomi</taxon>
        <taxon>Archelosauria</taxon>
        <taxon>Archosauria</taxon>
        <taxon>Dinosauria</taxon>
        <taxon>Saurischia</taxon>
        <taxon>Theropoda</taxon>
        <taxon>Coelurosauria</taxon>
        <taxon>Aves</taxon>
        <taxon>Neognathae</taxon>
        <taxon>Neoaves</taxon>
        <taxon>Telluraves</taxon>
        <taxon>Strigiformes</taxon>
        <taxon>Strigidae</taxon>
        <taxon>Strix</taxon>
    </lineage>
</organism>
<evidence type="ECO:0000313" key="1">
    <source>
        <dbReference type="Ensembl" id="ENSSOCP00000018075.1"/>
    </source>
</evidence>
<reference evidence="1" key="2">
    <citation type="submission" date="2025-09" db="UniProtKB">
        <authorList>
            <consortium name="Ensembl"/>
        </authorList>
    </citation>
    <scope>IDENTIFICATION</scope>
</reference>
<reference evidence="1" key="1">
    <citation type="submission" date="2025-08" db="UniProtKB">
        <authorList>
            <consortium name="Ensembl"/>
        </authorList>
    </citation>
    <scope>IDENTIFICATION</scope>
</reference>